<evidence type="ECO:0000313" key="2">
    <source>
        <dbReference type="EMBL" id="QEG35941.1"/>
    </source>
</evidence>
<feature type="transmembrane region" description="Helical" evidence="1">
    <location>
        <begin position="43"/>
        <end position="63"/>
    </location>
</feature>
<gene>
    <name evidence="2" type="ORF">Pr1d_32490</name>
</gene>
<dbReference type="Proteomes" id="UP000323917">
    <property type="component" value="Chromosome"/>
</dbReference>
<protein>
    <submittedName>
        <fullName evidence="2">Uncharacterized protein</fullName>
    </submittedName>
</protein>
<dbReference type="AlphaFoldDB" id="A0A5B9QPA5"/>
<keyword evidence="1" id="KW-0812">Transmembrane</keyword>
<dbReference type="EMBL" id="CP042913">
    <property type="protein sequence ID" value="QEG35941.1"/>
    <property type="molecule type" value="Genomic_DNA"/>
</dbReference>
<reference evidence="2 3" key="1">
    <citation type="submission" date="2019-08" db="EMBL/GenBank/DDBJ databases">
        <title>Deep-cultivation of Planctomycetes and their phenomic and genomic characterization uncovers novel biology.</title>
        <authorList>
            <person name="Wiegand S."/>
            <person name="Jogler M."/>
            <person name="Boedeker C."/>
            <person name="Pinto D."/>
            <person name="Vollmers J."/>
            <person name="Rivas-Marin E."/>
            <person name="Kohn T."/>
            <person name="Peeters S.H."/>
            <person name="Heuer A."/>
            <person name="Rast P."/>
            <person name="Oberbeckmann S."/>
            <person name="Bunk B."/>
            <person name="Jeske O."/>
            <person name="Meyerdierks A."/>
            <person name="Storesund J.E."/>
            <person name="Kallscheuer N."/>
            <person name="Luecker S."/>
            <person name="Lage O.M."/>
            <person name="Pohl T."/>
            <person name="Merkel B.J."/>
            <person name="Hornburger P."/>
            <person name="Mueller R.-W."/>
            <person name="Bruemmer F."/>
            <person name="Labrenz M."/>
            <person name="Spormann A.M."/>
            <person name="Op den Camp H."/>
            <person name="Overmann J."/>
            <person name="Amann R."/>
            <person name="Jetten M.S.M."/>
            <person name="Mascher T."/>
            <person name="Medema M.H."/>
            <person name="Devos D.P."/>
            <person name="Kaster A.-K."/>
            <person name="Ovreas L."/>
            <person name="Rohde M."/>
            <person name="Galperin M.Y."/>
            <person name="Jogler C."/>
        </authorList>
    </citation>
    <scope>NUCLEOTIDE SEQUENCE [LARGE SCALE GENOMIC DNA]</scope>
    <source>
        <strain evidence="2 3">Pr1d</strain>
    </source>
</reference>
<organism evidence="2 3">
    <name type="scientific">Bythopirellula goksoeyrii</name>
    <dbReference type="NCBI Taxonomy" id="1400387"/>
    <lineage>
        <taxon>Bacteria</taxon>
        <taxon>Pseudomonadati</taxon>
        <taxon>Planctomycetota</taxon>
        <taxon>Planctomycetia</taxon>
        <taxon>Pirellulales</taxon>
        <taxon>Lacipirellulaceae</taxon>
        <taxon>Bythopirellula</taxon>
    </lineage>
</organism>
<sequence length="97" mass="10190">MVGQNSDEVGGGFGLPGNFVVGVIRAIVGRLVFGLLGFESTNILGSLITVTVGGVLLHFLFTSSQPRVGALRRESDYNGNNNLGVSFATEHGKEQPQ</sequence>
<name>A0A5B9QPA5_9BACT</name>
<evidence type="ECO:0000256" key="1">
    <source>
        <dbReference type="SAM" id="Phobius"/>
    </source>
</evidence>
<accession>A0A5B9QPA5</accession>
<keyword evidence="1" id="KW-0472">Membrane</keyword>
<dbReference type="KEGG" id="bgok:Pr1d_32490"/>
<proteinExistence type="predicted"/>
<evidence type="ECO:0000313" key="3">
    <source>
        <dbReference type="Proteomes" id="UP000323917"/>
    </source>
</evidence>
<keyword evidence="1" id="KW-1133">Transmembrane helix</keyword>
<keyword evidence="3" id="KW-1185">Reference proteome</keyword>